<dbReference type="AlphaFoldDB" id="A0A5E4E3Z6"/>
<dbReference type="InterPro" id="IPR036910">
    <property type="entry name" value="HMG_box_dom_sf"/>
</dbReference>
<organism evidence="15 16">
    <name type="scientific">Prunus dulcis</name>
    <name type="common">Almond</name>
    <name type="synonym">Amygdalus dulcis</name>
    <dbReference type="NCBI Taxonomy" id="3755"/>
    <lineage>
        <taxon>Eukaryota</taxon>
        <taxon>Viridiplantae</taxon>
        <taxon>Streptophyta</taxon>
        <taxon>Embryophyta</taxon>
        <taxon>Tracheophyta</taxon>
        <taxon>Spermatophyta</taxon>
        <taxon>Magnoliopsida</taxon>
        <taxon>eudicotyledons</taxon>
        <taxon>Gunneridae</taxon>
        <taxon>Pentapetalae</taxon>
        <taxon>rosids</taxon>
        <taxon>fabids</taxon>
        <taxon>Rosales</taxon>
        <taxon>Rosaceae</taxon>
        <taxon>Amygdaloideae</taxon>
        <taxon>Amygdaleae</taxon>
        <taxon>Prunus</taxon>
    </lineage>
</organism>
<evidence type="ECO:0000256" key="12">
    <source>
        <dbReference type="PROSITE-ProRule" id="PRU00267"/>
    </source>
</evidence>
<dbReference type="CDD" id="cd22005">
    <property type="entry name" value="HMG-box_AtHMGB1-like"/>
    <property type="match status" value="1"/>
</dbReference>
<dbReference type="GO" id="GO:0003682">
    <property type="term" value="F:chromatin binding"/>
    <property type="evidence" value="ECO:0007669"/>
    <property type="project" value="UniProtKB-ARBA"/>
</dbReference>
<dbReference type="InterPro" id="IPR009071">
    <property type="entry name" value="HMG_box_dom"/>
</dbReference>
<evidence type="ECO:0000256" key="3">
    <source>
        <dbReference type="ARBA" id="ARBA00008774"/>
    </source>
</evidence>
<evidence type="ECO:0000313" key="16">
    <source>
        <dbReference type="Proteomes" id="UP000327085"/>
    </source>
</evidence>
<accession>A0A5E4E3Z6</accession>
<dbReference type="EMBL" id="CABIKO010000001">
    <property type="protein sequence ID" value="VVA10046.1"/>
    <property type="molecule type" value="Genomic_DNA"/>
</dbReference>
<dbReference type="SMART" id="SM00398">
    <property type="entry name" value="HMG"/>
    <property type="match status" value="1"/>
</dbReference>
<dbReference type="InterPro" id="IPR026961">
    <property type="entry name" value="PGG_dom"/>
</dbReference>
<dbReference type="Proteomes" id="UP000327085">
    <property type="component" value="Chromosome 7"/>
</dbReference>
<dbReference type="InParanoid" id="A0A5E4E3Z6"/>
<feature type="DNA-binding region" description="HMG box" evidence="12">
    <location>
        <begin position="581"/>
        <end position="650"/>
    </location>
</feature>
<dbReference type="GO" id="GO:0000785">
    <property type="term" value="C:chromatin"/>
    <property type="evidence" value="ECO:0007669"/>
    <property type="project" value="UniProtKB-ARBA"/>
</dbReference>
<dbReference type="SUPFAM" id="SSF48403">
    <property type="entry name" value="Ankyrin repeat"/>
    <property type="match status" value="1"/>
</dbReference>
<feature type="repeat" description="ANK" evidence="11">
    <location>
        <begin position="252"/>
        <end position="285"/>
    </location>
</feature>
<reference evidence="16" key="1">
    <citation type="journal article" date="2020" name="Plant J.">
        <title>Transposons played a major role in the diversification between the closely related almond and peach genomes: results from the almond genome sequence.</title>
        <authorList>
            <person name="Alioto T."/>
            <person name="Alexiou K.G."/>
            <person name="Bardil A."/>
            <person name="Barteri F."/>
            <person name="Castanera R."/>
            <person name="Cruz F."/>
            <person name="Dhingra A."/>
            <person name="Duval H."/>
            <person name="Fernandez I Marti A."/>
            <person name="Frias L."/>
            <person name="Galan B."/>
            <person name="Garcia J.L."/>
            <person name="Howad W."/>
            <person name="Gomez-Garrido J."/>
            <person name="Gut M."/>
            <person name="Julca I."/>
            <person name="Morata J."/>
            <person name="Puigdomenech P."/>
            <person name="Ribeca P."/>
            <person name="Rubio Cabetas M.J."/>
            <person name="Vlasova A."/>
            <person name="Wirthensohn M."/>
            <person name="Garcia-Mas J."/>
            <person name="Gabaldon T."/>
            <person name="Casacuberta J.M."/>
            <person name="Arus P."/>
        </authorList>
    </citation>
    <scope>NUCLEOTIDE SEQUENCE [LARGE SCALE GENOMIC DNA]</scope>
    <source>
        <strain evidence="16">cv. Texas</strain>
    </source>
</reference>
<dbReference type="Pfam" id="PF12796">
    <property type="entry name" value="Ank_2"/>
    <property type="match status" value="3"/>
</dbReference>
<dbReference type="GO" id="GO:0006325">
    <property type="term" value="P:chromatin organization"/>
    <property type="evidence" value="ECO:0007669"/>
    <property type="project" value="UniProtKB-ARBA"/>
</dbReference>
<evidence type="ECO:0000256" key="1">
    <source>
        <dbReference type="ARBA" id="ARBA00004123"/>
    </source>
</evidence>
<dbReference type="PROSITE" id="PS50118">
    <property type="entry name" value="HMG_BOX_2"/>
    <property type="match status" value="1"/>
</dbReference>
<dbReference type="Pfam" id="PF00505">
    <property type="entry name" value="HMG_box"/>
    <property type="match status" value="1"/>
</dbReference>
<dbReference type="PANTHER" id="PTHR24186:SF50">
    <property type="entry name" value="ANKYRIN REPEAT-CONTAINING PROTEIN ITN1-LIKE ISOFORM X1"/>
    <property type="match status" value="1"/>
</dbReference>
<feature type="repeat" description="ANK" evidence="11">
    <location>
        <begin position="321"/>
        <end position="343"/>
    </location>
</feature>
<evidence type="ECO:0000256" key="11">
    <source>
        <dbReference type="PROSITE-ProRule" id="PRU00023"/>
    </source>
</evidence>
<keyword evidence="6" id="KW-1133">Transmembrane helix</keyword>
<evidence type="ECO:0000256" key="13">
    <source>
        <dbReference type="SAM" id="MobiDB-lite"/>
    </source>
</evidence>
<evidence type="ECO:0000256" key="2">
    <source>
        <dbReference type="ARBA" id="ARBA00004141"/>
    </source>
</evidence>
<dbReference type="GO" id="GO:0003677">
    <property type="term" value="F:DNA binding"/>
    <property type="evidence" value="ECO:0007669"/>
    <property type="project" value="UniProtKB-UniRule"/>
</dbReference>
<protein>
    <submittedName>
        <fullName evidence="15">PREDICTED: ankyrin</fullName>
    </submittedName>
</protein>
<feature type="region of interest" description="Disordered" evidence="13">
    <location>
        <begin position="609"/>
        <end position="690"/>
    </location>
</feature>
<keyword evidence="8 12" id="KW-0238">DNA-binding</keyword>
<keyword evidence="5" id="KW-0677">Repeat</keyword>
<feature type="repeat" description="ANK" evidence="11">
    <location>
        <begin position="123"/>
        <end position="145"/>
    </location>
</feature>
<dbReference type="InterPro" id="IPR002110">
    <property type="entry name" value="Ankyrin_rpt"/>
</dbReference>
<evidence type="ECO:0000256" key="9">
    <source>
        <dbReference type="ARBA" id="ARBA00023136"/>
    </source>
</evidence>
<gene>
    <name evidence="15" type="ORF">ALMOND_2B009116</name>
</gene>
<dbReference type="GO" id="GO:0005886">
    <property type="term" value="C:plasma membrane"/>
    <property type="evidence" value="ECO:0007669"/>
    <property type="project" value="TreeGrafter"/>
</dbReference>
<dbReference type="SUPFAM" id="SSF47095">
    <property type="entry name" value="HMG-box"/>
    <property type="match status" value="1"/>
</dbReference>
<keyword evidence="7 11" id="KW-0040">ANK repeat</keyword>
<dbReference type="Pfam" id="PF13962">
    <property type="entry name" value="PGG"/>
    <property type="match status" value="1"/>
</dbReference>
<evidence type="ECO:0000313" key="15">
    <source>
        <dbReference type="EMBL" id="VVA10046.1"/>
    </source>
</evidence>
<evidence type="ECO:0000256" key="6">
    <source>
        <dbReference type="ARBA" id="ARBA00022989"/>
    </source>
</evidence>
<evidence type="ECO:0000259" key="14">
    <source>
        <dbReference type="PROSITE" id="PS50118"/>
    </source>
</evidence>
<keyword evidence="10 12" id="KW-0539">Nucleus</keyword>
<evidence type="ECO:0000256" key="4">
    <source>
        <dbReference type="ARBA" id="ARBA00022692"/>
    </source>
</evidence>
<feature type="domain" description="HMG box" evidence="14">
    <location>
        <begin position="581"/>
        <end position="650"/>
    </location>
</feature>
<dbReference type="PANTHER" id="PTHR24186">
    <property type="entry name" value="PROTEIN PHOSPHATASE 1 REGULATORY SUBUNIT"/>
    <property type="match status" value="1"/>
</dbReference>
<evidence type="ECO:0000256" key="5">
    <source>
        <dbReference type="ARBA" id="ARBA00022737"/>
    </source>
</evidence>
<evidence type="ECO:0000256" key="8">
    <source>
        <dbReference type="ARBA" id="ARBA00023125"/>
    </source>
</evidence>
<dbReference type="Gramene" id="VVA10046">
    <property type="protein sequence ID" value="VVA10046"/>
    <property type="gene ID" value="Prudul26B009116"/>
</dbReference>
<feature type="region of interest" description="Disordered" evidence="13">
    <location>
        <begin position="543"/>
        <end position="585"/>
    </location>
</feature>
<dbReference type="OMA" id="CPTLLWQ"/>
<dbReference type="GO" id="GO:0005634">
    <property type="term" value="C:nucleus"/>
    <property type="evidence" value="ECO:0007669"/>
    <property type="project" value="UniProtKB-SubCell"/>
</dbReference>
<feature type="repeat" description="ANK" evidence="11">
    <location>
        <begin position="286"/>
        <end position="308"/>
    </location>
</feature>
<feature type="compositionally biased region" description="Acidic residues" evidence="13">
    <location>
        <begin position="673"/>
        <end position="690"/>
    </location>
</feature>
<keyword evidence="9" id="KW-0472">Membrane</keyword>
<name>A0A5E4E3Z6_PRUDU</name>
<dbReference type="PROSITE" id="PS50088">
    <property type="entry name" value="ANK_REPEAT"/>
    <property type="match status" value="4"/>
</dbReference>
<comment type="subcellular location">
    <subcellularLocation>
        <location evidence="2">Membrane</location>
        <topology evidence="2">Multi-pass membrane protein</topology>
    </subcellularLocation>
    <subcellularLocation>
        <location evidence="1">Nucleus</location>
    </subcellularLocation>
</comment>
<dbReference type="GO" id="GO:0030527">
    <property type="term" value="F:structural constituent of chromatin"/>
    <property type="evidence" value="ECO:0007669"/>
    <property type="project" value="UniProtKB-ARBA"/>
</dbReference>
<feature type="compositionally biased region" description="Basic and acidic residues" evidence="13">
    <location>
        <begin position="616"/>
        <end position="642"/>
    </location>
</feature>
<evidence type="ECO:0000256" key="10">
    <source>
        <dbReference type="ARBA" id="ARBA00023242"/>
    </source>
</evidence>
<sequence length="690" mass="76181">MDRTTWTDQTPSASVEVVDQEAAAINIKTDEAAATDVPILMGMDLDVFNAAKEGKIDVLRGHDPQHLNQILTPTRNTVLHVYIANASTPKLVKPKEEAPIKPTSFVEDILQICPTLLWQQNESGETALHMAAKHGLAEIVELLIQTAKARRCEDLEHGAAAFAFSSSSEEEAACWKIFIRTPSKEKDTALHEAVRFKHLGVVEILIREYPDFSYPPNVAGETPLYLAAERKYKALFSEILGTCKHPTYQGPNGRTALHAAVIYGDEEMTTEILNKEKALAIVADKKGWTPLHYAAFYGSASIVTQLLEADKHSAYMGDEADKKTALHIAAAKGHANVMKQLISCCPDCCEVVDQRRRNALHYALEKSQSRIIDIVMMDTWLSNVLLNAKDVDGNTPLHLLNAPLHTRIPFIGDARVDKMAFNKENMNALDVIKTNINFKFKIFIEHALKRNGAVSGHRILSENDHDGHKLKENKCGEDTELDKNIRESHLIVATLVATVTFTAGVTMPGGYYQSDASGGNAMSKVSKQNVMVPAPAPIKVRLKMGKSRAAAPKRTETKLKTKSAGASKRTSKKAGKDPNKPKRPASAFFVFMEDFREKYKKEHPNNKSVAAVGKAGGDKWKSLSDAEKAPYVAKAEKRKTEYNKTMQAYNKSIAEGGNGAEEEESDKSKSEVNNEEEEDDESAEDEDDDE</sequence>
<proteinExistence type="inferred from homology"/>
<dbReference type="PROSITE" id="PS50297">
    <property type="entry name" value="ANK_REP_REGION"/>
    <property type="match status" value="3"/>
</dbReference>
<comment type="similarity">
    <text evidence="3">Belongs to the HMGB family.</text>
</comment>
<dbReference type="FunFam" id="1.10.30.10:FF:000044">
    <property type="entry name" value="High mobility group B1"/>
    <property type="match status" value="1"/>
</dbReference>
<dbReference type="InterPro" id="IPR036770">
    <property type="entry name" value="Ankyrin_rpt-contain_sf"/>
</dbReference>
<dbReference type="Gene3D" id="1.10.30.10">
    <property type="entry name" value="High mobility group box domain"/>
    <property type="match status" value="1"/>
</dbReference>
<dbReference type="Gene3D" id="1.25.40.20">
    <property type="entry name" value="Ankyrin repeat-containing domain"/>
    <property type="match status" value="2"/>
</dbReference>
<dbReference type="SMART" id="SM00248">
    <property type="entry name" value="ANK"/>
    <property type="match status" value="7"/>
</dbReference>
<evidence type="ECO:0000256" key="7">
    <source>
        <dbReference type="ARBA" id="ARBA00023043"/>
    </source>
</evidence>
<keyword evidence="4" id="KW-0812">Transmembrane</keyword>